<dbReference type="RefSeq" id="WP_130180655.1">
    <property type="nucleotide sequence ID" value="NZ_CP035945.1"/>
</dbReference>
<dbReference type="GO" id="GO:0003700">
    <property type="term" value="F:DNA-binding transcription factor activity"/>
    <property type="evidence" value="ECO:0007669"/>
    <property type="project" value="InterPro"/>
</dbReference>
<evidence type="ECO:0000313" key="5">
    <source>
        <dbReference type="EMBL" id="QBE96495.1"/>
    </source>
</evidence>
<keyword evidence="1" id="KW-0805">Transcription regulation</keyword>
<dbReference type="KEGG" id="bpro:PMF13cell1_02041"/>
<dbReference type="Proteomes" id="UP000289794">
    <property type="component" value="Chromosome"/>
</dbReference>
<dbReference type="PROSITE" id="PS50949">
    <property type="entry name" value="HTH_GNTR"/>
    <property type="match status" value="2"/>
</dbReference>
<dbReference type="SMART" id="SM00345">
    <property type="entry name" value="HTH_GNTR"/>
    <property type="match status" value="2"/>
</dbReference>
<evidence type="ECO:0000259" key="4">
    <source>
        <dbReference type="PROSITE" id="PS50949"/>
    </source>
</evidence>
<dbReference type="AlphaFoldDB" id="A0A4P6LXI0"/>
<keyword evidence="2" id="KW-0238">DNA-binding</keyword>
<organism evidence="5 6">
    <name type="scientific">Blautia producta</name>
    <dbReference type="NCBI Taxonomy" id="33035"/>
    <lineage>
        <taxon>Bacteria</taxon>
        <taxon>Bacillati</taxon>
        <taxon>Bacillota</taxon>
        <taxon>Clostridia</taxon>
        <taxon>Lachnospirales</taxon>
        <taxon>Lachnospiraceae</taxon>
        <taxon>Blautia</taxon>
    </lineage>
</organism>
<dbReference type="Pfam" id="PF00392">
    <property type="entry name" value="GntR"/>
    <property type="match status" value="2"/>
</dbReference>
<name>A0A4P6LXI0_9FIRM</name>
<dbReference type="PANTHER" id="PTHR43537:SF5">
    <property type="entry name" value="UXU OPERON TRANSCRIPTIONAL REGULATOR"/>
    <property type="match status" value="1"/>
</dbReference>
<dbReference type="InterPro" id="IPR036390">
    <property type="entry name" value="WH_DNA-bd_sf"/>
</dbReference>
<dbReference type="SUPFAM" id="SSF46785">
    <property type="entry name" value="Winged helix' DNA-binding domain"/>
    <property type="match status" value="2"/>
</dbReference>
<gene>
    <name evidence="5" type="ORF">PMF13cell1_02041</name>
</gene>
<dbReference type="InterPro" id="IPR000524">
    <property type="entry name" value="Tscrpt_reg_HTH_GntR"/>
</dbReference>
<keyword evidence="3" id="KW-0804">Transcription</keyword>
<dbReference type="EMBL" id="CP035945">
    <property type="protein sequence ID" value="QBE96495.1"/>
    <property type="molecule type" value="Genomic_DNA"/>
</dbReference>
<dbReference type="Gene3D" id="1.10.10.10">
    <property type="entry name" value="Winged helix-like DNA-binding domain superfamily/Winged helix DNA-binding domain"/>
    <property type="match status" value="2"/>
</dbReference>
<evidence type="ECO:0000256" key="2">
    <source>
        <dbReference type="ARBA" id="ARBA00023125"/>
    </source>
</evidence>
<protein>
    <recommendedName>
        <fullName evidence="4">HTH gntR-type domain-containing protein</fullName>
    </recommendedName>
</protein>
<proteinExistence type="predicted"/>
<evidence type="ECO:0000256" key="3">
    <source>
        <dbReference type="ARBA" id="ARBA00023163"/>
    </source>
</evidence>
<sequence length="484" mass="54983">MKNSTELCNIVYNVLLSKIQFGVYGFGEKLPTMEEASACLHVSVDTTRAAYLRLKEEGYITLSKKAGAAVKVNYDAREREAYIQAFFSPRRQAMMDLGRSMQPLFGNAQWTGLKNASSETLQAIERLYRQGNDHAPYAMLDNLELKYSALGNRLLMRLVWQTFMFLHDPFFSVRESKQYFEQSADHLPTVLNHCRKKDWAGLRCTLDEPMKRLSSALEGFYASKITMPSPEKESAFVWSVYKKSQQLCYSFAMELLLSISMGTYPEGSLLPSQKELAGQRGVSVSTARRALGLLGCVGAVKSAKYVGTRVLPLEKATENSDFTNPVFCRRLVDMTESFQILALSCRETCVLTLSSLDAHAIELIRRKLKIQKERKRGETLSFQMMDIIVKYAPFQTIRSVYSELQQQFFWANAFHGMIGSQDTVNAVYGPYMDVFIEALEKTDFLRFSEELEALMIYEFRKTAGFMSKLGIPGTEAIWIPKLCV</sequence>
<dbReference type="GO" id="GO:0003677">
    <property type="term" value="F:DNA binding"/>
    <property type="evidence" value="ECO:0007669"/>
    <property type="project" value="UniProtKB-KW"/>
</dbReference>
<dbReference type="PANTHER" id="PTHR43537">
    <property type="entry name" value="TRANSCRIPTIONAL REGULATOR, GNTR FAMILY"/>
    <property type="match status" value="1"/>
</dbReference>
<reference evidence="5 6" key="1">
    <citation type="submission" date="2019-01" db="EMBL/GenBank/DDBJ databases">
        <title>PMF-metabolizing Aryl O-demethylase.</title>
        <authorList>
            <person name="Kim M."/>
        </authorList>
    </citation>
    <scope>NUCLEOTIDE SEQUENCE [LARGE SCALE GENOMIC DNA]</scope>
    <source>
        <strain evidence="5 6">PMF1</strain>
    </source>
</reference>
<accession>A0A4P6LXI0</accession>
<dbReference type="InterPro" id="IPR036388">
    <property type="entry name" value="WH-like_DNA-bd_sf"/>
</dbReference>
<evidence type="ECO:0000313" key="6">
    <source>
        <dbReference type="Proteomes" id="UP000289794"/>
    </source>
</evidence>
<evidence type="ECO:0000256" key="1">
    <source>
        <dbReference type="ARBA" id="ARBA00023015"/>
    </source>
</evidence>
<feature type="domain" description="HTH gntR-type" evidence="4">
    <location>
        <begin position="245"/>
        <end position="313"/>
    </location>
</feature>
<feature type="domain" description="HTH gntR-type" evidence="4">
    <location>
        <begin position="5"/>
        <end position="73"/>
    </location>
</feature>